<dbReference type="PROSITE" id="PS00211">
    <property type="entry name" value="ABC_TRANSPORTER_1"/>
    <property type="match status" value="1"/>
</dbReference>
<reference evidence="6" key="1">
    <citation type="submission" date="2021-01" db="EMBL/GenBank/DDBJ databases">
        <title>KCTC 19127 draft genome.</title>
        <authorList>
            <person name="An D."/>
        </authorList>
    </citation>
    <scope>NUCLEOTIDE SEQUENCE</scope>
    <source>
        <strain evidence="6">KCTC 19127</strain>
    </source>
</reference>
<evidence type="ECO:0000256" key="2">
    <source>
        <dbReference type="ARBA" id="ARBA00022737"/>
    </source>
</evidence>
<dbReference type="GO" id="GO:0016887">
    <property type="term" value="F:ATP hydrolysis activity"/>
    <property type="evidence" value="ECO:0007669"/>
    <property type="project" value="InterPro"/>
</dbReference>
<comment type="caution">
    <text evidence="6">The sequence shown here is derived from an EMBL/GenBank/DDBJ whole genome shotgun (WGS) entry which is preliminary data.</text>
</comment>
<dbReference type="PROSITE" id="PS50893">
    <property type="entry name" value="ABC_TRANSPORTER_2"/>
    <property type="match status" value="2"/>
</dbReference>
<evidence type="ECO:0000259" key="5">
    <source>
        <dbReference type="PROSITE" id="PS50893"/>
    </source>
</evidence>
<keyword evidence="1" id="KW-0813">Transport</keyword>
<dbReference type="SUPFAM" id="SSF52540">
    <property type="entry name" value="P-loop containing nucleoside triphosphate hydrolases"/>
    <property type="match status" value="2"/>
</dbReference>
<accession>A0A939C4C8</accession>
<dbReference type="CDD" id="cd03216">
    <property type="entry name" value="ABC_Carb_Monos_I"/>
    <property type="match status" value="1"/>
</dbReference>
<feature type="domain" description="ABC transporter" evidence="5">
    <location>
        <begin position="260"/>
        <end position="503"/>
    </location>
</feature>
<dbReference type="Gene3D" id="3.40.50.300">
    <property type="entry name" value="P-loop containing nucleotide triphosphate hydrolases"/>
    <property type="match status" value="2"/>
</dbReference>
<dbReference type="InterPro" id="IPR003593">
    <property type="entry name" value="AAA+_ATPase"/>
</dbReference>
<dbReference type="PANTHER" id="PTHR43790:SF9">
    <property type="entry name" value="GALACTOFURANOSE TRANSPORTER ATP-BINDING PROTEIN YTFR"/>
    <property type="match status" value="1"/>
</dbReference>
<gene>
    <name evidence="6" type="ORF">JL107_01435</name>
</gene>
<dbReference type="GO" id="GO:0005524">
    <property type="term" value="F:ATP binding"/>
    <property type="evidence" value="ECO:0007669"/>
    <property type="project" value="UniProtKB-KW"/>
</dbReference>
<evidence type="ECO:0000313" key="6">
    <source>
        <dbReference type="EMBL" id="MBM9475097.1"/>
    </source>
</evidence>
<dbReference type="SMART" id="SM00382">
    <property type="entry name" value="AAA"/>
    <property type="match status" value="2"/>
</dbReference>
<feature type="domain" description="ABC transporter" evidence="5">
    <location>
        <begin position="15"/>
        <end position="250"/>
    </location>
</feature>
<keyword evidence="3" id="KW-0547">Nucleotide-binding</keyword>
<dbReference type="Pfam" id="PF00005">
    <property type="entry name" value="ABC_tran"/>
    <property type="match status" value="2"/>
</dbReference>
<evidence type="ECO:0000256" key="3">
    <source>
        <dbReference type="ARBA" id="ARBA00022741"/>
    </source>
</evidence>
<keyword evidence="7" id="KW-1185">Reference proteome</keyword>
<keyword evidence="2" id="KW-0677">Repeat</keyword>
<dbReference type="RefSeq" id="WP_205255247.1">
    <property type="nucleotide sequence ID" value="NZ_BAAAPV010000001.1"/>
</dbReference>
<dbReference type="InterPro" id="IPR003439">
    <property type="entry name" value="ABC_transporter-like_ATP-bd"/>
</dbReference>
<evidence type="ECO:0000313" key="7">
    <source>
        <dbReference type="Proteomes" id="UP000663801"/>
    </source>
</evidence>
<dbReference type="AlphaFoldDB" id="A0A939C4C8"/>
<dbReference type="EMBL" id="JAERWL010000002">
    <property type="protein sequence ID" value="MBM9475097.1"/>
    <property type="molecule type" value="Genomic_DNA"/>
</dbReference>
<sequence length="505" mass="53855">MSDDVPAPGPGGRALTGSALRKSYAGIEVVKGVDFAIPAGAVVGLIGENGAGKSTLSSMIAGVVLPTSGEMTLDGESYAPTSPSDALDRGVALIHQEIRMVPSLSVAENIFLGRLPVRGGKVDTGSMVRQSREVLDLLGIDLDPRRSVVGLSMAVQQSIEIAKAISRGPKYVIFDEPSASLTGHETDRVLDQIRRMAEHGVGVVYISHRLEEVRDVSSQIICLRDGALVKNWDRGNVPAPEMVSAMVGREFTFEHQAPEPHREDVVLEVRGLGRKGVFSGVDFTVSRGEILGVAGLVGAGRTEMVRTIAGADRYDEGEVLLEGRPVRLDSPAAAIAAGVVMVPEDRKGQGLNLGLSSAVNILQPWEREMGRGRFITNRLLNRAAAKSRADFDIRGSMDLPVVRLSGGNQQKVLLAKWLVHEPTVLILDEPTRGVDVGAKMAIYEIIRDCAARGVAVVVVSSELEEVLGLSHRVMVMSGGRQRGILPRADADAETVMQLAVPTGQQ</sequence>
<protein>
    <submittedName>
        <fullName evidence="6">Sugar ABC transporter ATP-binding protein</fullName>
    </submittedName>
</protein>
<dbReference type="InterPro" id="IPR017871">
    <property type="entry name" value="ABC_transporter-like_CS"/>
</dbReference>
<evidence type="ECO:0000256" key="1">
    <source>
        <dbReference type="ARBA" id="ARBA00022448"/>
    </source>
</evidence>
<keyword evidence="4 6" id="KW-0067">ATP-binding</keyword>
<dbReference type="Proteomes" id="UP000663801">
    <property type="component" value="Unassembled WGS sequence"/>
</dbReference>
<proteinExistence type="predicted"/>
<dbReference type="PANTHER" id="PTHR43790">
    <property type="entry name" value="CARBOHYDRATE TRANSPORT ATP-BINDING PROTEIN MG119-RELATED"/>
    <property type="match status" value="1"/>
</dbReference>
<name>A0A939C4C8_9ACTN</name>
<dbReference type="InterPro" id="IPR027417">
    <property type="entry name" value="P-loop_NTPase"/>
</dbReference>
<organism evidence="6 7">
    <name type="scientific">Nakamurella flavida</name>
    <dbReference type="NCBI Taxonomy" id="363630"/>
    <lineage>
        <taxon>Bacteria</taxon>
        <taxon>Bacillati</taxon>
        <taxon>Actinomycetota</taxon>
        <taxon>Actinomycetes</taxon>
        <taxon>Nakamurellales</taxon>
        <taxon>Nakamurellaceae</taxon>
        <taxon>Nakamurella</taxon>
    </lineage>
</organism>
<dbReference type="InterPro" id="IPR050107">
    <property type="entry name" value="ABC_carbohydrate_import_ATPase"/>
</dbReference>
<evidence type="ECO:0000256" key="4">
    <source>
        <dbReference type="ARBA" id="ARBA00022840"/>
    </source>
</evidence>
<dbReference type="CDD" id="cd03215">
    <property type="entry name" value="ABC_Carb_Monos_II"/>
    <property type="match status" value="1"/>
</dbReference>